<accession>A0ABV3HZ64</accession>
<dbReference type="SUPFAM" id="SSF48371">
    <property type="entry name" value="ARM repeat"/>
    <property type="match status" value="1"/>
</dbReference>
<name>A0ABV3HZ64_9ACTN</name>
<evidence type="ECO:0000313" key="2">
    <source>
        <dbReference type="Proteomes" id="UP001552521"/>
    </source>
</evidence>
<dbReference type="RefSeq" id="WP_364597995.1">
    <property type="nucleotide sequence ID" value="NZ_JBFAQK010000039.1"/>
</dbReference>
<gene>
    <name evidence="1" type="ORF">AB0K36_24200</name>
</gene>
<keyword evidence="2" id="KW-1185">Reference proteome</keyword>
<dbReference type="Proteomes" id="UP001552521">
    <property type="component" value="Unassembled WGS sequence"/>
</dbReference>
<sequence>MLEGIDDIGWAGLEHAYGGAEDVPDMLRAACSPDPEGRERGFEDLASSLCHQGSVYAATVAAVPFLAELALHGPGGPLEPLWLLHGAADGHGPEYLECRRAVSEALPQLLGLARHADREVRRAVLWVIAACEDRSLPLLPLLRARWDEEEDDEVRADLLTALGLLEVTPTVREARSRKLLTEVVGPRTRRAAITDLLRTAPLPLPADLVDAAADAYGAAPDDETHHPWPDGRYRRLEERLLDDPEAALRAARRGMPLAWEITRAWRDREHEVLPLLTASVTGGDLCRIARVGAEVPGGGTAAWLVPFLVSPDPAERVVATYTAVRLRVPDALGLVLRLMEELPDETATLRTMPLSDEQVVPAAVEVFGEAAEPVAARVAACLRTEWVGVLRHFPHLAADRVDELVRLLPASAPVLGALGPAAGPRAARALLEGARRGDIPSALAHAKVTGDASAAVGLLRTALEGRSGEAVEAAGALGPGAAALLPALEPYLRRSTRESRASAATTIWRITGRTDDTAPVLARQIAASGAYHAPQLSALRTLTAMGTLPVEARPAVERIAHSPRRVVHDLFCDGSPSGDVAARAAARELLAVT</sequence>
<dbReference type="EMBL" id="JBFAQK010000039">
    <property type="protein sequence ID" value="MEV4683882.1"/>
    <property type="molecule type" value="Genomic_DNA"/>
</dbReference>
<comment type="caution">
    <text evidence="1">The sequence shown here is derived from an EMBL/GenBank/DDBJ whole genome shotgun (WGS) entry which is preliminary data.</text>
</comment>
<proteinExistence type="predicted"/>
<evidence type="ECO:0000313" key="1">
    <source>
        <dbReference type="EMBL" id="MEV4683882.1"/>
    </source>
</evidence>
<reference evidence="1 2" key="1">
    <citation type="submission" date="2024-06" db="EMBL/GenBank/DDBJ databases">
        <title>The Natural Products Discovery Center: Release of the First 8490 Sequenced Strains for Exploring Actinobacteria Biosynthetic Diversity.</title>
        <authorList>
            <person name="Kalkreuter E."/>
            <person name="Kautsar S.A."/>
            <person name="Yang D."/>
            <person name="Bader C.D."/>
            <person name="Teijaro C.N."/>
            <person name="Fluegel L."/>
            <person name="Davis C.M."/>
            <person name="Simpson J.R."/>
            <person name="Lauterbach L."/>
            <person name="Steele A.D."/>
            <person name="Gui C."/>
            <person name="Meng S."/>
            <person name="Li G."/>
            <person name="Viehrig K."/>
            <person name="Ye F."/>
            <person name="Su P."/>
            <person name="Kiefer A.F."/>
            <person name="Nichols A."/>
            <person name="Cepeda A.J."/>
            <person name="Yan W."/>
            <person name="Fan B."/>
            <person name="Jiang Y."/>
            <person name="Adhikari A."/>
            <person name="Zheng C.-J."/>
            <person name="Schuster L."/>
            <person name="Cowan T.M."/>
            <person name="Smanski M.J."/>
            <person name="Chevrette M.G."/>
            <person name="De Carvalho L.P.S."/>
            <person name="Shen B."/>
        </authorList>
    </citation>
    <scope>NUCLEOTIDE SEQUENCE [LARGE SCALE GENOMIC DNA]</scope>
    <source>
        <strain evidence="1 2">NPDC049344</strain>
    </source>
</reference>
<protein>
    <submittedName>
        <fullName evidence="1">HEAT repeat domain-containing protein</fullName>
    </submittedName>
</protein>
<organism evidence="1 2">
    <name type="scientific">Streptomyces kurssanovii</name>
    <dbReference type="NCBI Taxonomy" id="67312"/>
    <lineage>
        <taxon>Bacteria</taxon>
        <taxon>Bacillati</taxon>
        <taxon>Actinomycetota</taxon>
        <taxon>Actinomycetes</taxon>
        <taxon>Kitasatosporales</taxon>
        <taxon>Streptomycetaceae</taxon>
        <taxon>Streptomyces</taxon>
    </lineage>
</organism>
<dbReference type="InterPro" id="IPR016024">
    <property type="entry name" value="ARM-type_fold"/>
</dbReference>